<protein>
    <recommendedName>
        <fullName evidence="2">DUF6533 domain-containing protein</fullName>
    </recommendedName>
</protein>
<evidence type="ECO:0000259" key="2">
    <source>
        <dbReference type="Pfam" id="PF20151"/>
    </source>
</evidence>
<proteinExistence type="predicted"/>
<feature type="transmembrane region" description="Helical" evidence="1">
    <location>
        <begin position="207"/>
        <end position="225"/>
    </location>
</feature>
<feature type="transmembrane region" description="Helical" evidence="1">
    <location>
        <begin position="28"/>
        <end position="47"/>
    </location>
</feature>
<accession>A0A9P5UG46</accession>
<keyword evidence="1" id="KW-0812">Transmembrane</keyword>
<evidence type="ECO:0000313" key="4">
    <source>
        <dbReference type="Proteomes" id="UP000772434"/>
    </source>
</evidence>
<gene>
    <name evidence="3" type="ORF">BDP27DRAFT_1207946</name>
</gene>
<dbReference type="InterPro" id="IPR045340">
    <property type="entry name" value="DUF6533"/>
</dbReference>
<keyword evidence="1" id="KW-1133">Transmembrane helix</keyword>
<reference evidence="3" key="1">
    <citation type="submission" date="2020-11" db="EMBL/GenBank/DDBJ databases">
        <authorList>
            <consortium name="DOE Joint Genome Institute"/>
            <person name="Ahrendt S."/>
            <person name="Riley R."/>
            <person name="Andreopoulos W."/>
            <person name="Labutti K."/>
            <person name="Pangilinan J."/>
            <person name="Ruiz-Duenas F.J."/>
            <person name="Barrasa J.M."/>
            <person name="Sanchez-Garcia M."/>
            <person name="Camarero S."/>
            <person name="Miyauchi S."/>
            <person name="Serrano A."/>
            <person name="Linde D."/>
            <person name="Babiker R."/>
            <person name="Drula E."/>
            <person name="Ayuso-Fernandez I."/>
            <person name="Pacheco R."/>
            <person name="Padilla G."/>
            <person name="Ferreira P."/>
            <person name="Barriuso J."/>
            <person name="Kellner H."/>
            <person name="Castanera R."/>
            <person name="Alfaro M."/>
            <person name="Ramirez L."/>
            <person name="Pisabarro A.G."/>
            <person name="Kuo A."/>
            <person name="Tritt A."/>
            <person name="Lipzen A."/>
            <person name="He G."/>
            <person name="Yan M."/>
            <person name="Ng V."/>
            <person name="Cullen D."/>
            <person name="Martin F."/>
            <person name="Rosso M.-N."/>
            <person name="Henrissat B."/>
            <person name="Hibbett D."/>
            <person name="Martinez A.T."/>
            <person name="Grigoriev I.V."/>
        </authorList>
    </citation>
    <scope>NUCLEOTIDE SEQUENCE</scope>
    <source>
        <strain evidence="3">AH 40177</strain>
    </source>
</reference>
<dbReference type="EMBL" id="JADNRY010000002">
    <property type="protein sequence ID" value="KAF9077972.1"/>
    <property type="molecule type" value="Genomic_DNA"/>
</dbReference>
<dbReference type="Pfam" id="PF20151">
    <property type="entry name" value="DUF6533"/>
    <property type="match status" value="1"/>
</dbReference>
<dbReference type="OrthoDB" id="3267855at2759"/>
<feature type="domain" description="DUF6533" evidence="2">
    <location>
        <begin position="1"/>
        <end position="38"/>
    </location>
</feature>
<feature type="transmembrane region" description="Helical" evidence="1">
    <location>
        <begin position="67"/>
        <end position="89"/>
    </location>
</feature>
<evidence type="ECO:0000256" key="1">
    <source>
        <dbReference type="SAM" id="Phobius"/>
    </source>
</evidence>
<keyword evidence="1" id="KW-0472">Membrane</keyword>
<keyword evidence="4" id="KW-1185">Reference proteome</keyword>
<dbReference type="AlphaFoldDB" id="A0A9P5UG46"/>
<name>A0A9P5UG46_9AGAR</name>
<feature type="non-terminal residue" evidence="3">
    <location>
        <position position="1"/>
    </location>
</feature>
<feature type="transmembrane region" description="Helical" evidence="1">
    <location>
        <begin position="136"/>
        <end position="161"/>
    </location>
</feature>
<sequence>ALLYYDYVLTSGREVELVWKAKFSPSTVLYVLCRYALLANLLYLLAFRDQIGLRVILAISCDKWYKIIAVLGVLGRAAVIVTFTLRTYVVWAQSRLVLLSLVMIGLSTVMTDAVRSKVANHLDLNNESGFLAILDLARSFLTIVFETLSAILIFIRCLQAFRRGESSSGQRNFTYLLGEQGISNFSIVSLFTIATFVLKLTKFLHDLLNAFTLPVSGLLTARFLLNLREWNIKQSATLSYPAAVDEEGKSHRSTSTQSVSITGLTSSTWMSTAEFGEDPIVTMIE</sequence>
<comment type="caution">
    <text evidence="3">The sequence shown here is derived from an EMBL/GenBank/DDBJ whole genome shotgun (WGS) entry which is preliminary data.</text>
</comment>
<feature type="transmembrane region" description="Helical" evidence="1">
    <location>
        <begin position="96"/>
        <end position="116"/>
    </location>
</feature>
<feature type="transmembrane region" description="Helical" evidence="1">
    <location>
        <begin position="182"/>
        <end position="201"/>
    </location>
</feature>
<dbReference type="Proteomes" id="UP000772434">
    <property type="component" value="Unassembled WGS sequence"/>
</dbReference>
<organism evidence="3 4">
    <name type="scientific">Rhodocollybia butyracea</name>
    <dbReference type="NCBI Taxonomy" id="206335"/>
    <lineage>
        <taxon>Eukaryota</taxon>
        <taxon>Fungi</taxon>
        <taxon>Dikarya</taxon>
        <taxon>Basidiomycota</taxon>
        <taxon>Agaricomycotina</taxon>
        <taxon>Agaricomycetes</taxon>
        <taxon>Agaricomycetidae</taxon>
        <taxon>Agaricales</taxon>
        <taxon>Marasmiineae</taxon>
        <taxon>Omphalotaceae</taxon>
        <taxon>Rhodocollybia</taxon>
    </lineage>
</organism>
<evidence type="ECO:0000313" key="3">
    <source>
        <dbReference type="EMBL" id="KAF9077972.1"/>
    </source>
</evidence>